<feature type="compositionally biased region" description="Low complexity" evidence="1">
    <location>
        <begin position="148"/>
        <end position="157"/>
    </location>
</feature>
<evidence type="ECO:0000313" key="2">
    <source>
        <dbReference type="EMBL" id="CAG7717876.1"/>
    </source>
</evidence>
<dbReference type="Proteomes" id="UP000708208">
    <property type="component" value="Unassembled WGS sequence"/>
</dbReference>
<feature type="compositionally biased region" description="Polar residues" evidence="1">
    <location>
        <begin position="789"/>
        <end position="798"/>
    </location>
</feature>
<dbReference type="EMBL" id="CAJVCH010049292">
    <property type="protein sequence ID" value="CAG7717876.1"/>
    <property type="molecule type" value="Genomic_DNA"/>
</dbReference>
<name>A0A8J2JCB3_9HEXA</name>
<comment type="caution">
    <text evidence="2">The sequence shown here is derived from an EMBL/GenBank/DDBJ whole genome shotgun (WGS) entry which is preliminary data.</text>
</comment>
<sequence length="836" mass="94937">MNFVTALDFSQFYLPQCCYIPPTPAPAASFNNPTFRHDIQARKTESPQMINIEHNSQTVNQSTDSTTKSETTRKRKITARLFRYIIPLEDEESQESTEAIEEPSNEKMFSKKMWKTLRNDVRAPLNERPKKTTLLSSAQTEPELLPENTTSDMNSSNSTFASRGVLSMNETLESMLKFKRNINTGSSGSNDTQEEYRQMSEKFPVNWMINLRRALYQSIDTMINKRSKKTKADETLQAKSSNHNPQRSSEEETNRITDLWHHLRLANLSLVEPLTRAASTLPENLYLPQGEGPIASGVVVNTLSGIQLRMASELYFQQDAPNSVISNNGCNCHLINNGDIPMAYWSVSRIYNEDGNPALQYLIYPLPHNVPTPPRMIPFNQQTFSPSPHNSNFNLVQQYSNLQQGQLGHSHITQVAGGYVPDYEQLPPHLQEVPLDTSHPENIKQISRPAKFDEANRNLQYFTRIPQTGTNGDRTGYRGIPIQNQYGYTPEFLQLYKHAVVNHLNQKEYHNSQLHQLRPQKDPSTTASFPNQLQPGVVANNKQTVPPAHLQLFDGKAPEFPKSIQDILTPGNAFLPGAITMPNQISGFADQAEPEGGLHQGIPQHEILQQGNDGGYSNPNLSPGTGVQQYHGTVNLGMNHQSHDSSYAERPSKFNIGNFYSFQDPTKGQGPQLSDYPIYPDDYVVPQHHQSNSHSQPPQHHEHLSHPQPPQHDHDLSHPQPLQHDHDLSHPQPLQHHPHLTHATPPQHHHGLSHAQNPEHIYNTHGSHPDNKHYHDHDRPPITHHRPHQSTYRGSYNDETIRYHRSQQSPTRHRSEKYSRSTERIVNPVGTYIINF</sequence>
<accession>A0A8J2JCB3</accession>
<dbReference type="AlphaFoldDB" id="A0A8J2JCB3"/>
<evidence type="ECO:0000256" key="1">
    <source>
        <dbReference type="SAM" id="MobiDB-lite"/>
    </source>
</evidence>
<feature type="region of interest" description="Disordered" evidence="1">
    <location>
        <begin position="513"/>
        <end position="534"/>
    </location>
</feature>
<feature type="compositionally biased region" description="Polar residues" evidence="1">
    <location>
        <begin position="522"/>
        <end position="534"/>
    </location>
</feature>
<feature type="compositionally biased region" description="Basic and acidic residues" evidence="1">
    <location>
        <begin position="767"/>
        <end position="781"/>
    </location>
</feature>
<feature type="region of interest" description="Disordered" evidence="1">
    <location>
        <begin position="227"/>
        <end position="254"/>
    </location>
</feature>
<feature type="compositionally biased region" description="Low complexity" evidence="1">
    <location>
        <begin position="730"/>
        <end position="746"/>
    </location>
</feature>
<feature type="region of interest" description="Disordered" evidence="1">
    <location>
        <begin position="126"/>
        <end position="157"/>
    </location>
</feature>
<gene>
    <name evidence="2" type="ORF">AFUS01_LOCUS7310</name>
</gene>
<feature type="compositionally biased region" description="Polar residues" evidence="1">
    <location>
        <begin position="237"/>
        <end position="247"/>
    </location>
</feature>
<evidence type="ECO:0000313" key="3">
    <source>
        <dbReference type="Proteomes" id="UP000708208"/>
    </source>
</evidence>
<organism evidence="2 3">
    <name type="scientific">Allacma fusca</name>
    <dbReference type="NCBI Taxonomy" id="39272"/>
    <lineage>
        <taxon>Eukaryota</taxon>
        <taxon>Metazoa</taxon>
        <taxon>Ecdysozoa</taxon>
        <taxon>Arthropoda</taxon>
        <taxon>Hexapoda</taxon>
        <taxon>Collembola</taxon>
        <taxon>Symphypleona</taxon>
        <taxon>Sminthuridae</taxon>
        <taxon>Allacma</taxon>
    </lineage>
</organism>
<keyword evidence="3" id="KW-1185">Reference proteome</keyword>
<protein>
    <submittedName>
        <fullName evidence="2">Uncharacterized protein</fullName>
    </submittedName>
</protein>
<feature type="region of interest" description="Disordered" evidence="1">
    <location>
        <begin position="658"/>
        <end position="821"/>
    </location>
</feature>
<feature type="compositionally biased region" description="Polar residues" evidence="1">
    <location>
        <begin position="688"/>
        <end position="698"/>
    </location>
</feature>
<reference evidence="2" key="1">
    <citation type="submission" date="2021-06" db="EMBL/GenBank/DDBJ databases">
        <authorList>
            <person name="Hodson N. C."/>
            <person name="Mongue J. A."/>
            <person name="Jaron S. K."/>
        </authorList>
    </citation>
    <scope>NUCLEOTIDE SEQUENCE</scope>
</reference>
<proteinExistence type="predicted"/>
<feature type="compositionally biased region" description="Basic and acidic residues" evidence="1">
    <location>
        <begin position="699"/>
        <end position="729"/>
    </location>
</feature>
<feature type="compositionally biased region" description="Polar residues" evidence="1">
    <location>
        <begin position="658"/>
        <end position="672"/>
    </location>
</feature>